<proteinExistence type="predicted"/>
<evidence type="ECO:0000256" key="1">
    <source>
        <dbReference type="SAM" id="Phobius"/>
    </source>
</evidence>
<evidence type="ECO:0000313" key="3">
    <source>
        <dbReference type="Proteomes" id="UP000509414"/>
    </source>
</evidence>
<keyword evidence="1" id="KW-1133">Transmembrane helix</keyword>
<dbReference type="KEGG" id="cinf:CINF_0913"/>
<dbReference type="EMBL" id="CP049075">
    <property type="protein sequence ID" value="QLI05420.1"/>
    <property type="molecule type" value="Genomic_DNA"/>
</dbReference>
<keyword evidence="1" id="KW-0812">Transmembrane</keyword>
<accession>A0A7H9CH45</accession>
<dbReference type="AlphaFoldDB" id="A0A7H9CH45"/>
<dbReference type="Proteomes" id="UP000509414">
    <property type="component" value="Chromosome"/>
</dbReference>
<reference evidence="2 3" key="1">
    <citation type="submission" date="2020-02" db="EMBL/GenBank/DDBJ databases">
        <title>Complete genome sequence of the novel Campylobacter species Candidatus Campylobacter infans.</title>
        <authorList>
            <person name="Duim B."/>
            <person name="Zomer A."/>
            <person name="van der Graaf L."/>
            <person name="Wagenaar J."/>
        </authorList>
    </citation>
    <scope>NUCLEOTIDE SEQUENCE [LARGE SCALE GENOMIC DNA]</scope>
    <source>
        <strain evidence="2 3">19S00001</strain>
    </source>
</reference>
<evidence type="ECO:0000313" key="2">
    <source>
        <dbReference type="EMBL" id="QLI05420.1"/>
    </source>
</evidence>
<feature type="transmembrane region" description="Helical" evidence="1">
    <location>
        <begin position="30"/>
        <end position="47"/>
    </location>
</feature>
<gene>
    <name evidence="2" type="ORF">CINF_0913</name>
</gene>
<keyword evidence="3" id="KW-1185">Reference proteome</keyword>
<keyword evidence="1" id="KW-0472">Membrane</keyword>
<name>A0A7H9CH45_9BACT</name>
<sequence>MRIILFLVLVILILALISISSEILNKKAKFVILLLVALICASVFYYTQGVKNTQNASLELLRAYEQGRSLRCGEYEVNASNFGFEYGTQSFVAKRGAKNYEGVILDIKKCEIKE</sequence>
<dbReference type="RefSeq" id="WP_178696194.1">
    <property type="nucleotide sequence ID" value="NZ_CP049075.1"/>
</dbReference>
<protein>
    <submittedName>
        <fullName evidence="2">Uncharacterized protein</fullName>
    </submittedName>
</protein>
<organism evidence="2 3">
    <name type="scientific">Candidatus Campylobacter infans</name>
    <dbReference type="NCBI Taxonomy" id="2561898"/>
    <lineage>
        <taxon>Bacteria</taxon>
        <taxon>Pseudomonadati</taxon>
        <taxon>Campylobacterota</taxon>
        <taxon>Epsilonproteobacteria</taxon>
        <taxon>Campylobacterales</taxon>
        <taxon>Campylobacteraceae</taxon>
        <taxon>Campylobacter</taxon>
    </lineage>
</organism>